<accession>A0A380MIT7</accession>
<proteinExistence type="predicted"/>
<dbReference type="Proteomes" id="UP000254575">
    <property type="component" value="Unassembled WGS sequence"/>
</dbReference>
<reference evidence="1 2" key="1">
    <citation type="submission" date="2018-06" db="EMBL/GenBank/DDBJ databases">
        <authorList>
            <consortium name="Pathogen Informatics"/>
            <person name="Doyle S."/>
        </authorList>
    </citation>
    <scope>NUCLEOTIDE SEQUENCE [LARGE SCALE GENOMIC DNA]</scope>
    <source>
        <strain evidence="1 2">NCTC10717</strain>
    </source>
</reference>
<sequence length="372" mass="41885">MLAIKNTLKELRQVNAQPAVSIFVPTHRTFPDNQQDAIAIKNQLKIAEERITAEYDKRIAQAVLENIEAQLADWDHNYNLDSLAIFATSEEAQAIRLPFDVDARVNIGEKFATRSFMRHLSQSFAYYILLITRDKARLIEGANNRLVKEITAESLRQQQMDELTFPINNTSLPTGSKADRTGSADDDKYLKEFFNRVDKSLQQFYNQSPLPVILVGETQNLGAYEQVCDNPNIIIGKLSHLPNLEDGHPQSFIDGVQELVQEQQGKRYEEAKAALEKARNENLLRTDLQAIYRAAFEGNALSLIVRQGYRVPATIDEKELSLKVEEDATKAGVTDDAVGEIIELVSHNGGEVVFLPADENNEKEPIALVTRY</sequence>
<dbReference type="Pfam" id="PF18845">
    <property type="entry name" value="baeRF_family3"/>
    <property type="match status" value="1"/>
</dbReference>
<organism evidence="1 2">
    <name type="scientific">Suttonella indologenes</name>
    <dbReference type="NCBI Taxonomy" id="13276"/>
    <lineage>
        <taxon>Bacteria</taxon>
        <taxon>Pseudomonadati</taxon>
        <taxon>Pseudomonadota</taxon>
        <taxon>Gammaproteobacteria</taxon>
        <taxon>Cardiobacteriales</taxon>
        <taxon>Cardiobacteriaceae</taxon>
        <taxon>Suttonella</taxon>
    </lineage>
</organism>
<dbReference type="EMBL" id="UHIA01000003">
    <property type="protein sequence ID" value="SUO92237.1"/>
    <property type="molecule type" value="Genomic_DNA"/>
</dbReference>
<dbReference type="RefSeq" id="WP_218564519.1">
    <property type="nucleotide sequence ID" value="NZ_UHIA01000003.1"/>
</dbReference>
<protein>
    <submittedName>
        <fullName evidence="1">Uncharacterized protein</fullName>
    </submittedName>
</protein>
<dbReference type="InterPro" id="IPR041289">
    <property type="entry name" value="Bact_RF_family3"/>
</dbReference>
<dbReference type="AlphaFoldDB" id="A0A380MIT7"/>
<evidence type="ECO:0000313" key="1">
    <source>
        <dbReference type="EMBL" id="SUO92237.1"/>
    </source>
</evidence>
<name>A0A380MIT7_9GAMM</name>
<evidence type="ECO:0000313" key="2">
    <source>
        <dbReference type="Proteomes" id="UP000254575"/>
    </source>
</evidence>
<gene>
    <name evidence="1" type="ORF">NCTC10717_00449</name>
</gene>
<keyword evidence="2" id="KW-1185">Reference proteome</keyword>